<feature type="binding site" evidence="5">
    <location>
        <position position="147"/>
    </location>
    <ligand>
        <name>NADP(+)</name>
        <dbReference type="ChEBI" id="CHEBI:58349"/>
    </ligand>
</feature>
<comment type="pathway">
    <text evidence="5">Nucleotide-sugar biosynthesis; GDP-L-fucose biosynthesis via de novo pathway; GDP-L-fucose from GDP-alpha-D-mannose: step 2/2.</text>
</comment>
<keyword evidence="3 5" id="KW-0560">Oxidoreductase</keyword>
<reference evidence="7 8" key="2">
    <citation type="submission" date="2019-09" db="EMBL/GenBank/DDBJ databases">
        <title>Mesorhizobium sp. MaA-C15 isolated from Microcystis aeruginosa.</title>
        <authorList>
            <person name="Jeong S.E."/>
            <person name="Jin H.M."/>
            <person name="Jeon C.O."/>
        </authorList>
    </citation>
    <scope>NUCLEOTIDE SEQUENCE [LARGE SCALE GENOMIC DNA]</scope>
    <source>
        <strain evidence="7 8">MaA-C15</strain>
    </source>
</reference>
<proteinExistence type="inferred from homology"/>
<dbReference type="PANTHER" id="PTHR43238:SF1">
    <property type="entry name" value="GDP-L-FUCOSE SYNTHASE"/>
    <property type="match status" value="1"/>
</dbReference>
<dbReference type="HAMAP" id="MF_00956">
    <property type="entry name" value="GDP_fucose_synth"/>
    <property type="match status" value="1"/>
</dbReference>
<feature type="binding site" evidence="5">
    <location>
        <position position="209"/>
    </location>
    <ligand>
        <name>substrate</name>
    </ligand>
</feature>
<feature type="active site" description="Proton donor/acceptor" evidence="5">
    <location>
        <position position="143"/>
    </location>
</feature>
<evidence type="ECO:0000256" key="4">
    <source>
        <dbReference type="ARBA" id="ARBA00023235"/>
    </source>
</evidence>
<dbReference type="AlphaFoldDB" id="A0A5D4GTE5"/>
<dbReference type="Proteomes" id="UP000323258">
    <property type="component" value="Unassembled WGS sequence"/>
</dbReference>
<dbReference type="UniPathway" id="UPA00128">
    <property type="reaction ID" value="UER00191"/>
</dbReference>
<comment type="catalytic activity">
    <reaction evidence="5">
        <text>GDP-beta-L-fucose + NADP(+) = GDP-4-dehydro-alpha-D-rhamnose + NADPH + H(+)</text>
        <dbReference type="Rhea" id="RHEA:18885"/>
        <dbReference type="ChEBI" id="CHEBI:15378"/>
        <dbReference type="ChEBI" id="CHEBI:57273"/>
        <dbReference type="ChEBI" id="CHEBI:57783"/>
        <dbReference type="ChEBI" id="CHEBI:57964"/>
        <dbReference type="ChEBI" id="CHEBI:58349"/>
        <dbReference type="EC" id="1.1.1.271"/>
    </reaction>
</comment>
<evidence type="ECO:0000256" key="2">
    <source>
        <dbReference type="ARBA" id="ARBA00022857"/>
    </source>
</evidence>
<feature type="binding site" evidence="5">
    <location>
        <begin position="18"/>
        <end position="24"/>
    </location>
    <ligand>
        <name>NADP(+)</name>
        <dbReference type="ChEBI" id="CHEBI:58349"/>
    </ligand>
</feature>
<feature type="domain" description="NAD-dependent epimerase/dehydratase" evidence="6">
    <location>
        <begin position="14"/>
        <end position="237"/>
    </location>
</feature>
<protein>
    <recommendedName>
        <fullName evidence="5">GDP-L-fucose synthase</fullName>
        <ecNumber evidence="5">1.1.1.271</ecNumber>
    </recommendedName>
    <alternativeName>
        <fullName evidence="5">GDP-4-keto-6-deoxy-D-mannose-3,5-epimerase-4-reductase</fullName>
    </alternativeName>
</protein>
<dbReference type="CDD" id="cd05239">
    <property type="entry name" value="GDP_FS_SDR_e"/>
    <property type="match status" value="1"/>
</dbReference>
<comment type="caution">
    <text evidence="7">The sequence shown here is derived from an EMBL/GenBank/DDBJ whole genome shotgun (WGS) entry which is preliminary data.</text>
</comment>
<sequence>MGAFSRFPLAGKRIWIAGHSGLVGSALLRRLSGQPCKLLVATHDELDLTRQAETAAWIRDMRPDVVIVAAARVGGILANSKYPADFLYDNLMIAANVMKAAHENGVNRLIWLGSSCIYPRDAAQPISEDALLTGPLEPTNEAYAVAKIAGLKLAQAYSRQMSRSFFSVMPCNLYGPNDNFHPQNSHVIPALIRKFHEAKVAGAPRVTLWGSGRPLREFLHVDDLANAVVLLASCYDDEQLVNAGSGEEVTIAQLAELVGRVVGYEGKLSFDTSMPDGTYRKVLDSSRLRALGWRPRISLEEGLRALYAEWLAATGANEGTRREPAVAVS</sequence>
<dbReference type="RefSeq" id="WP_148915589.1">
    <property type="nucleotide sequence ID" value="NZ_VSZS01000064.1"/>
</dbReference>
<name>A0A5D4GTE5_9HYPH</name>
<dbReference type="InterPro" id="IPR001509">
    <property type="entry name" value="Epimerase_deHydtase"/>
</dbReference>
<dbReference type="Gene3D" id="3.90.25.10">
    <property type="entry name" value="UDP-galactose 4-epimerase, domain 1"/>
    <property type="match status" value="1"/>
</dbReference>
<feature type="site" description="Important for catalytic activity" evidence="5">
    <location>
        <position position="116"/>
    </location>
</feature>
<feature type="site" description="Important for catalytic activity" evidence="5">
    <location>
        <position position="114"/>
    </location>
</feature>
<dbReference type="OrthoDB" id="9811425at2"/>
<evidence type="ECO:0000256" key="1">
    <source>
        <dbReference type="ARBA" id="ARBA00005959"/>
    </source>
</evidence>
<reference evidence="7 8" key="1">
    <citation type="submission" date="2019-08" db="EMBL/GenBank/DDBJ databases">
        <authorList>
            <person name="Seo Y.L."/>
        </authorList>
    </citation>
    <scope>NUCLEOTIDE SEQUENCE [LARGE SCALE GENOMIC DNA]</scope>
    <source>
        <strain evidence="7 8">MaA-C15</strain>
    </source>
</reference>
<dbReference type="Pfam" id="PF01370">
    <property type="entry name" value="Epimerase"/>
    <property type="match status" value="1"/>
</dbReference>
<dbReference type="SUPFAM" id="SSF51735">
    <property type="entry name" value="NAD(P)-binding Rossmann-fold domains"/>
    <property type="match status" value="1"/>
</dbReference>
<dbReference type="EC" id="1.1.1.271" evidence="5"/>
<dbReference type="EMBL" id="VSZS01000064">
    <property type="protein sequence ID" value="TYR31618.1"/>
    <property type="molecule type" value="Genomic_DNA"/>
</dbReference>
<accession>A0A5D4GTE5</accession>
<feature type="binding site" evidence="5">
    <location>
        <position position="186"/>
    </location>
    <ligand>
        <name>NADP(+)</name>
        <dbReference type="ChEBI" id="CHEBI:58349"/>
    </ligand>
</feature>
<dbReference type="GO" id="GO:0070401">
    <property type="term" value="F:NADP+ binding"/>
    <property type="evidence" value="ECO:0007669"/>
    <property type="project" value="UniProtKB-UniRule"/>
</dbReference>
<dbReference type="GO" id="GO:0016853">
    <property type="term" value="F:isomerase activity"/>
    <property type="evidence" value="ECO:0007669"/>
    <property type="project" value="UniProtKB-KW"/>
</dbReference>
<keyword evidence="2 5" id="KW-0521">NADP</keyword>
<feature type="binding site" evidence="5">
    <location>
        <position position="276"/>
    </location>
    <ligand>
        <name>substrate</name>
    </ligand>
</feature>
<evidence type="ECO:0000313" key="8">
    <source>
        <dbReference type="Proteomes" id="UP000323258"/>
    </source>
</evidence>
<dbReference type="GO" id="GO:0042351">
    <property type="term" value="P:'de novo' GDP-L-fucose biosynthetic process"/>
    <property type="evidence" value="ECO:0007669"/>
    <property type="project" value="UniProtKB-UniRule"/>
</dbReference>
<comment type="similarity">
    <text evidence="1 5">Belongs to the NAD(P)-dependent epimerase/dehydratase family. Fucose synthase subfamily.</text>
</comment>
<feature type="binding site" evidence="5">
    <location>
        <begin position="170"/>
        <end position="173"/>
    </location>
    <ligand>
        <name>NADP(+)</name>
        <dbReference type="ChEBI" id="CHEBI:58349"/>
    </ligand>
</feature>
<feature type="binding site" evidence="5">
    <location>
        <position position="194"/>
    </location>
    <ligand>
        <name>substrate</name>
    </ligand>
</feature>
<keyword evidence="4 5" id="KW-0413">Isomerase</keyword>
<dbReference type="PANTHER" id="PTHR43238">
    <property type="entry name" value="GDP-L-FUCOSE SYNTHASE"/>
    <property type="match status" value="1"/>
</dbReference>
<feature type="binding site" evidence="5">
    <location>
        <position position="216"/>
    </location>
    <ligand>
        <name>substrate</name>
    </ligand>
</feature>
<dbReference type="Gene3D" id="3.40.50.720">
    <property type="entry name" value="NAD(P)-binding Rossmann-like Domain"/>
    <property type="match status" value="1"/>
</dbReference>
<gene>
    <name evidence="5" type="primary">fcl</name>
    <name evidence="7" type="ORF">FY036_15240</name>
</gene>
<keyword evidence="5" id="KW-0511">Multifunctional enzyme</keyword>
<evidence type="ECO:0000259" key="6">
    <source>
        <dbReference type="Pfam" id="PF01370"/>
    </source>
</evidence>
<dbReference type="InterPro" id="IPR028614">
    <property type="entry name" value="GDP_fucose/colitose_synth"/>
</dbReference>
<evidence type="ECO:0000313" key="7">
    <source>
        <dbReference type="EMBL" id="TYR31618.1"/>
    </source>
</evidence>
<feature type="binding site" evidence="5">
    <location>
        <begin position="112"/>
        <end position="115"/>
    </location>
    <ligand>
        <name>NADP(+)</name>
        <dbReference type="ChEBI" id="CHEBI:58349"/>
    </ligand>
</feature>
<dbReference type="InterPro" id="IPR036291">
    <property type="entry name" value="NAD(P)-bd_dom_sf"/>
</dbReference>
<organism evidence="7 8">
    <name type="scientific">Neoaquamicrobium microcysteis</name>
    <dbReference type="NCBI Taxonomy" id="2682781"/>
    <lineage>
        <taxon>Bacteria</taxon>
        <taxon>Pseudomonadati</taxon>
        <taxon>Pseudomonadota</taxon>
        <taxon>Alphaproteobacteria</taxon>
        <taxon>Hyphomicrobiales</taxon>
        <taxon>Phyllobacteriaceae</taxon>
        <taxon>Neoaquamicrobium</taxon>
    </lineage>
</organism>
<evidence type="ECO:0000256" key="5">
    <source>
        <dbReference type="HAMAP-Rule" id="MF_00956"/>
    </source>
</evidence>
<keyword evidence="8" id="KW-1185">Reference proteome</keyword>
<evidence type="ECO:0000256" key="3">
    <source>
        <dbReference type="ARBA" id="ARBA00023002"/>
    </source>
</evidence>
<dbReference type="GO" id="GO:0050577">
    <property type="term" value="F:GDP-L-fucose synthase activity"/>
    <property type="evidence" value="ECO:0007669"/>
    <property type="project" value="UniProtKB-UniRule"/>
</dbReference>
<comment type="function">
    <text evidence="5">Catalyzes the two-step NADP-dependent conversion of GDP-4-dehydro-6-deoxy-D-mannose to GDP-fucose, involving an epimerase and a reductase reaction.</text>
</comment>